<dbReference type="Proteomes" id="UP000479526">
    <property type="component" value="Unassembled WGS sequence"/>
</dbReference>
<dbReference type="InterPro" id="IPR032710">
    <property type="entry name" value="NTF2-like_dom_sf"/>
</dbReference>
<dbReference type="Pfam" id="PF07366">
    <property type="entry name" value="SnoaL"/>
    <property type="match status" value="1"/>
</dbReference>
<dbReference type="PANTHER" id="PTHR38436:SF1">
    <property type="entry name" value="ESTER CYCLASE"/>
    <property type="match status" value="1"/>
</dbReference>
<evidence type="ECO:0000313" key="1">
    <source>
        <dbReference type="EMBL" id="NAS23638.1"/>
    </source>
</evidence>
<sequence length="144" mass="15815">MTSAREVKDRCIEAYNRHDIGAMLREFSPAGVLVTPTGIQEGREQVAWYYAHWFAAFSDLKVTAWMLPTSCDPAVTEFTITGTHDGPFLLVDGAELPATGRRIALRGVSVCTIEDGLIVTDRDYYDQLELYSQLGLPVGVGVSS</sequence>
<dbReference type="AlphaFoldDB" id="A0A7C9NI67"/>
<dbReference type="SUPFAM" id="SSF54427">
    <property type="entry name" value="NTF2-like"/>
    <property type="match status" value="1"/>
</dbReference>
<dbReference type="EMBL" id="WXEW01000005">
    <property type="protein sequence ID" value="NAS23638.1"/>
    <property type="molecule type" value="Genomic_DNA"/>
</dbReference>
<name>A0A7C9NI67_9ACTN</name>
<proteinExistence type="predicted"/>
<gene>
    <name evidence="1" type="ORF">GT755_18295</name>
</gene>
<dbReference type="GO" id="GO:0030638">
    <property type="term" value="P:polyketide metabolic process"/>
    <property type="evidence" value="ECO:0007669"/>
    <property type="project" value="InterPro"/>
</dbReference>
<dbReference type="Gene3D" id="3.10.450.50">
    <property type="match status" value="1"/>
</dbReference>
<comment type="caution">
    <text evidence="1">The sequence shown here is derived from an EMBL/GenBank/DDBJ whole genome shotgun (WGS) entry which is preliminary data.</text>
</comment>
<dbReference type="InterPro" id="IPR009959">
    <property type="entry name" value="Cyclase_SnoaL-like"/>
</dbReference>
<protein>
    <recommendedName>
        <fullName evidence="3">SnoaL-like domain-containing protein</fullName>
    </recommendedName>
</protein>
<reference evidence="1 2" key="1">
    <citation type="submission" date="2020-01" db="EMBL/GenBank/DDBJ databases">
        <title>Herbidospora sp. NEAU-GS84 nov., a novel actinomycete isolated from soil.</title>
        <authorList>
            <person name="Han L."/>
        </authorList>
    </citation>
    <scope>NUCLEOTIDE SEQUENCE [LARGE SCALE GENOMIC DNA]</scope>
    <source>
        <strain evidence="1 2">NEAU-GS84</strain>
    </source>
</reference>
<dbReference type="RefSeq" id="WP_161480898.1">
    <property type="nucleotide sequence ID" value="NZ_WXEW01000005.1"/>
</dbReference>
<accession>A0A7C9NI67</accession>
<organism evidence="1 2">
    <name type="scientific">Herbidospora solisilvae</name>
    <dbReference type="NCBI Taxonomy" id="2696284"/>
    <lineage>
        <taxon>Bacteria</taxon>
        <taxon>Bacillati</taxon>
        <taxon>Actinomycetota</taxon>
        <taxon>Actinomycetes</taxon>
        <taxon>Streptosporangiales</taxon>
        <taxon>Streptosporangiaceae</taxon>
        <taxon>Herbidospora</taxon>
    </lineage>
</organism>
<evidence type="ECO:0008006" key="3">
    <source>
        <dbReference type="Google" id="ProtNLM"/>
    </source>
</evidence>
<keyword evidence="2" id="KW-1185">Reference proteome</keyword>
<dbReference type="PANTHER" id="PTHR38436">
    <property type="entry name" value="POLYKETIDE CYCLASE SNOAL-LIKE DOMAIN"/>
    <property type="match status" value="1"/>
</dbReference>
<evidence type="ECO:0000313" key="2">
    <source>
        <dbReference type="Proteomes" id="UP000479526"/>
    </source>
</evidence>